<reference evidence="14" key="1">
    <citation type="journal article" date="2019" name="Int. J. Syst. Evol. Microbiol.">
        <title>The Global Catalogue of Microorganisms (GCM) 10K type strain sequencing project: providing services to taxonomists for standard genome sequencing and annotation.</title>
        <authorList>
            <consortium name="The Broad Institute Genomics Platform"/>
            <consortium name="The Broad Institute Genome Sequencing Center for Infectious Disease"/>
            <person name="Wu L."/>
            <person name="Ma J."/>
        </authorList>
    </citation>
    <scope>NUCLEOTIDE SEQUENCE [LARGE SCALE GENOMIC DNA]</scope>
    <source>
        <strain evidence="14">JCM 17458</strain>
    </source>
</reference>
<evidence type="ECO:0000256" key="10">
    <source>
        <dbReference type="SAM" id="MobiDB-lite"/>
    </source>
</evidence>
<dbReference type="InterPro" id="IPR004101">
    <property type="entry name" value="Mur_ligase_C"/>
</dbReference>
<dbReference type="SUPFAM" id="SSF53623">
    <property type="entry name" value="MurD-like peptide ligases, catalytic domain"/>
    <property type="match status" value="1"/>
</dbReference>
<dbReference type="InterPro" id="IPR036615">
    <property type="entry name" value="Mur_ligase_C_dom_sf"/>
</dbReference>
<organism evidence="13 14">
    <name type="scientific">Brevibacterium daeguense</name>
    <dbReference type="NCBI Taxonomy" id="909936"/>
    <lineage>
        <taxon>Bacteria</taxon>
        <taxon>Bacillati</taxon>
        <taxon>Actinomycetota</taxon>
        <taxon>Actinomycetes</taxon>
        <taxon>Micrococcales</taxon>
        <taxon>Brevibacteriaceae</taxon>
        <taxon>Brevibacterium</taxon>
    </lineage>
</organism>
<dbReference type="PANTHER" id="PTHR11136">
    <property type="entry name" value="FOLYLPOLYGLUTAMATE SYNTHASE-RELATED"/>
    <property type="match status" value="1"/>
</dbReference>
<dbReference type="InterPro" id="IPR013221">
    <property type="entry name" value="Mur_ligase_cen"/>
</dbReference>
<evidence type="ECO:0000259" key="12">
    <source>
        <dbReference type="Pfam" id="PF08245"/>
    </source>
</evidence>
<accession>A0ABP8EJ41</accession>
<sequence length="517" mass="54551">MSEDTRPTGDGAVDPDYSGTDRAAGAPAEPSPLAPLLPDDPDAAEIADAGSEEPEPLPAAPRGTPELARVYAALLARQGETKIEPRLDATRRACELLGDIHASAPAVTITGTNGKTSTARMVDALLTAHGLRVGRFTSPHLHRVTERISVDGAEIDEAVFVRIHDEIAPVLAMVDGELEAAGRARLTFFEALTVLAFAVFADAPVDVMVLEVGMGGEWDSTNVADAQICAFTPIGLDHMVHLGPDLSTIAATKAGILDRNVQPSPAPHPVAVIAEQEPEAAAELRSQIAVRNLTSAWAGEDYAVVERTKAVDGQLLTIRGVRGLYSDLFLPLHGAHQARNSAQALAICELFLSDGEQALDAGTVAEGFSQMDSPGRAEILRSEPTVLVDGAHNPASAAVLAETVAEAFDFREVVAVLAMFADKDPHGVLEHVSRFADRVVVTETLSERALDRQELAAAAAEWFDPDDVLVEADMNSALMRAVDLALEDGEPGVGIVVTGSLLTVAEARTLLGRKDEQ</sequence>
<dbReference type="PANTHER" id="PTHR11136:SF0">
    <property type="entry name" value="DIHYDROFOLATE SYNTHETASE-RELATED"/>
    <property type="match status" value="1"/>
</dbReference>
<dbReference type="EC" id="6.3.2.17" evidence="2"/>
<protein>
    <recommendedName>
        <fullName evidence="2">tetrahydrofolate synthase</fullName>
        <ecNumber evidence="2">6.3.2.17</ecNumber>
    </recommendedName>
    <alternativeName>
        <fullName evidence="8">Tetrahydrofolylpolyglutamate synthase</fullName>
    </alternativeName>
</protein>
<evidence type="ECO:0000256" key="7">
    <source>
        <dbReference type="ARBA" id="ARBA00022842"/>
    </source>
</evidence>
<comment type="catalytic activity">
    <reaction evidence="9">
        <text>(6S)-5,6,7,8-tetrahydrofolyl-(gamma-L-Glu)(n) + L-glutamate + ATP = (6S)-5,6,7,8-tetrahydrofolyl-(gamma-L-Glu)(n+1) + ADP + phosphate + H(+)</text>
        <dbReference type="Rhea" id="RHEA:10580"/>
        <dbReference type="Rhea" id="RHEA-COMP:14738"/>
        <dbReference type="Rhea" id="RHEA-COMP:14740"/>
        <dbReference type="ChEBI" id="CHEBI:15378"/>
        <dbReference type="ChEBI" id="CHEBI:29985"/>
        <dbReference type="ChEBI" id="CHEBI:30616"/>
        <dbReference type="ChEBI" id="CHEBI:43474"/>
        <dbReference type="ChEBI" id="CHEBI:141005"/>
        <dbReference type="ChEBI" id="CHEBI:456216"/>
        <dbReference type="EC" id="6.3.2.17"/>
    </reaction>
</comment>
<dbReference type="SUPFAM" id="SSF53244">
    <property type="entry name" value="MurD-like peptide ligases, peptide-binding domain"/>
    <property type="match status" value="1"/>
</dbReference>
<evidence type="ECO:0000256" key="5">
    <source>
        <dbReference type="ARBA" id="ARBA00022741"/>
    </source>
</evidence>
<dbReference type="Gene3D" id="3.90.190.20">
    <property type="entry name" value="Mur ligase, C-terminal domain"/>
    <property type="match status" value="1"/>
</dbReference>
<keyword evidence="14" id="KW-1185">Reference proteome</keyword>
<keyword evidence="7" id="KW-0460">Magnesium</keyword>
<name>A0ABP8EJ41_9MICO</name>
<comment type="caution">
    <text evidence="13">The sequence shown here is derived from an EMBL/GenBank/DDBJ whole genome shotgun (WGS) entry which is preliminary data.</text>
</comment>
<evidence type="ECO:0000256" key="2">
    <source>
        <dbReference type="ARBA" id="ARBA00013025"/>
    </source>
</evidence>
<dbReference type="InterPro" id="IPR036565">
    <property type="entry name" value="Mur-like_cat_sf"/>
</dbReference>
<evidence type="ECO:0000256" key="1">
    <source>
        <dbReference type="ARBA" id="ARBA00008276"/>
    </source>
</evidence>
<keyword evidence="5" id="KW-0547">Nucleotide-binding</keyword>
<dbReference type="InterPro" id="IPR001645">
    <property type="entry name" value="Folylpolyglutamate_synth"/>
</dbReference>
<feature type="domain" description="Mur ligase central" evidence="12">
    <location>
        <begin position="109"/>
        <end position="347"/>
    </location>
</feature>
<evidence type="ECO:0000256" key="4">
    <source>
        <dbReference type="ARBA" id="ARBA00022723"/>
    </source>
</evidence>
<evidence type="ECO:0000313" key="14">
    <source>
        <dbReference type="Proteomes" id="UP001501586"/>
    </source>
</evidence>
<proteinExistence type="inferred from homology"/>
<gene>
    <name evidence="13" type="ORF">GCM10022261_15000</name>
</gene>
<dbReference type="Pfam" id="PF02875">
    <property type="entry name" value="Mur_ligase_C"/>
    <property type="match status" value="1"/>
</dbReference>
<dbReference type="RefSeq" id="WP_236864043.1">
    <property type="nucleotide sequence ID" value="NZ_BAABAZ010000005.1"/>
</dbReference>
<dbReference type="Gene3D" id="3.40.1190.10">
    <property type="entry name" value="Mur-like, catalytic domain"/>
    <property type="match status" value="1"/>
</dbReference>
<dbReference type="EMBL" id="BAABAZ010000005">
    <property type="protein sequence ID" value="GAA4283969.1"/>
    <property type="molecule type" value="Genomic_DNA"/>
</dbReference>
<evidence type="ECO:0000259" key="11">
    <source>
        <dbReference type="Pfam" id="PF02875"/>
    </source>
</evidence>
<evidence type="ECO:0000256" key="3">
    <source>
        <dbReference type="ARBA" id="ARBA00022598"/>
    </source>
</evidence>
<comment type="similarity">
    <text evidence="1">Belongs to the folylpolyglutamate synthase family.</text>
</comment>
<evidence type="ECO:0000256" key="8">
    <source>
        <dbReference type="ARBA" id="ARBA00030592"/>
    </source>
</evidence>
<dbReference type="Pfam" id="PF08245">
    <property type="entry name" value="Mur_ligase_M"/>
    <property type="match status" value="1"/>
</dbReference>
<evidence type="ECO:0000256" key="9">
    <source>
        <dbReference type="ARBA" id="ARBA00047493"/>
    </source>
</evidence>
<feature type="region of interest" description="Disordered" evidence="10">
    <location>
        <begin position="1"/>
        <end position="63"/>
    </location>
</feature>
<keyword evidence="6" id="KW-0067">ATP-binding</keyword>
<feature type="compositionally biased region" description="Acidic residues" evidence="10">
    <location>
        <begin position="39"/>
        <end position="55"/>
    </location>
</feature>
<keyword evidence="3" id="KW-0436">Ligase</keyword>
<dbReference type="Proteomes" id="UP001501586">
    <property type="component" value="Unassembled WGS sequence"/>
</dbReference>
<dbReference type="NCBIfam" id="TIGR01499">
    <property type="entry name" value="folC"/>
    <property type="match status" value="1"/>
</dbReference>
<evidence type="ECO:0000256" key="6">
    <source>
        <dbReference type="ARBA" id="ARBA00022840"/>
    </source>
</evidence>
<feature type="domain" description="Mur ligase C-terminal" evidence="11">
    <location>
        <begin position="375"/>
        <end position="500"/>
    </location>
</feature>
<keyword evidence="4" id="KW-0479">Metal-binding</keyword>
<evidence type="ECO:0000313" key="13">
    <source>
        <dbReference type="EMBL" id="GAA4283969.1"/>
    </source>
</evidence>